<name>A0A6G9Z648_9NOCA</name>
<protein>
    <submittedName>
        <fullName evidence="2">Carboxymuconolactone decarboxylase family protein</fullName>
    </submittedName>
</protein>
<dbReference type="EMBL" id="CP046173">
    <property type="protein sequence ID" value="QIS20998.1"/>
    <property type="molecule type" value="Genomic_DNA"/>
</dbReference>
<dbReference type="InterPro" id="IPR052512">
    <property type="entry name" value="4CMD/NDH-1_regulator"/>
</dbReference>
<evidence type="ECO:0000313" key="2">
    <source>
        <dbReference type="EMBL" id="QIS20998.1"/>
    </source>
</evidence>
<accession>A0A6G9Z648</accession>
<dbReference type="AlphaFoldDB" id="A0A6G9Z648"/>
<reference evidence="2 3" key="1">
    <citation type="journal article" date="2019" name="ACS Chem. Biol.">
        <title>Identification and Mobilization of a Cryptic Antibiotic Biosynthesis Gene Locus from a Human-Pathogenic Nocardia Isolate.</title>
        <authorList>
            <person name="Herisse M."/>
            <person name="Ishida K."/>
            <person name="Porter J.L."/>
            <person name="Howden B."/>
            <person name="Hertweck C."/>
            <person name="Stinear T.P."/>
            <person name="Pidot S.J."/>
        </authorList>
    </citation>
    <scope>NUCLEOTIDE SEQUENCE [LARGE SCALE GENOMIC DNA]</scope>
    <source>
        <strain evidence="2 3">AUSMDU00012715</strain>
    </source>
</reference>
<dbReference type="PANTHER" id="PTHR33570:SF2">
    <property type="entry name" value="CARBOXYMUCONOLACTONE DECARBOXYLASE-LIKE DOMAIN-CONTAINING PROTEIN"/>
    <property type="match status" value="1"/>
</dbReference>
<evidence type="ECO:0000313" key="3">
    <source>
        <dbReference type="Proteomes" id="UP000500953"/>
    </source>
</evidence>
<dbReference type="InterPro" id="IPR003779">
    <property type="entry name" value="CMD-like"/>
</dbReference>
<feature type="domain" description="Carboxymuconolactone decarboxylase-like" evidence="1">
    <location>
        <begin position="57"/>
        <end position="140"/>
    </location>
</feature>
<sequence>MRAGGPTTRERRVSEYRPYVDESEESAARFRRGARILEEVNDVDAHRLLAAFADVAPHLGRYIVEFAYGDIYSRPGLDPRRRELVVLGALTALGREPEVEIHLHSALNVGLTPVEIVEALVQVLPYAGFPPVQSAVMIARRVFAERDVLPPRE</sequence>
<dbReference type="Gene3D" id="1.20.1290.10">
    <property type="entry name" value="AhpD-like"/>
    <property type="match status" value="1"/>
</dbReference>
<gene>
    <name evidence="2" type="ORF">F6W96_24460</name>
</gene>
<proteinExistence type="predicted"/>
<dbReference type="SUPFAM" id="SSF69118">
    <property type="entry name" value="AhpD-like"/>
    <property type="match status" value="1"/>
</dbReference>
<dbReference type="Proteomes" id="UP000500953">
    <property type="component" value="Chromosome"/>
</dbReference>
<dbReference type="Pfam" id="PF02627">
    <property type="entry name" value="CMD"/>
    <property type="match status" value="1"/>
</dbReference>
<dbReference type="PANTHER" id="PTHR33570">
    <property type="entry name" value="4-CARBOXYMUCONOLACTONE DECARBOXYLASE FAMILY PROTEIN"/>
    <property type="match status" value="1"/>
</dbReference>
<dbReference type="InterPro" id="IPR029032">
    <property type="entry name" value="AhpD-like"/>
</dbReference>
<organism evidence="2 3">
    <name type="scientific">Nocardia terpenica</name>
    <dbReference type="NCBI Taxonomy" id="455432"/>
    <lineage>
        <taxon>Bacteria</taxon>
        <taxon>Bacillati</taxon>
        <taxon>Actinomycetota</taxon>
        <taxon>Actinomycetes</taxon>
        <taxon>Mycobacteriales</taxon>
        <taxon>Nocardiaceae</taxon>
        <taxon>Nocardia</taxon>
    </lineage>
</organism>
<evidence type="ECO:0000259" key="1">
    <source>
        <dbReference type="Pfam" id="PF02627"/>
    </source>
</evidence>
<dbReference type="GO" id="GO:0051920">
    <property type="term" value="F:peroxiredoxin activity"/>
    <property type="evidence" value="ECO:0007669"/>
    <property type="project" value="InterPro"/>
</dbReference>